<evidence type="ECO:0000256" key="14">
    <source>
        <dbReference type="SAM" id="SignalP"/>
    </source>
</evidence>
<evidence type="ECO:0000256" key="7">
    <source>
        <dbReference type="ARBA" id="ARBA00023004"/>
    </source>
</evidence>
<evidence type="ECO:0000313" key="19">
    <source>
        <dbReference type="EMBL" id="MDC1753293.1"/>
    </source>
</evidence>
<keyword evidence="3 12" id="KW-1134">Transmembrane beta strand</keyword>
<evidence type="ECO:0000256" key="11">
    <source>
        <dbReference type="ARBA" id="ARBA00023237"/>
    </source>
</evidence>
<reference evidence="19" key="2">
    <citation type="submission" date="2022-10" db="EMBL/GenBank/DDBJ databases">
        <title>Human gut microbiome strain richness.</title>
        <authorList>
            <person name="Chen-Liaw A."/>
        </authorList>
    </citation>
    <scope>NUCLEOTIDE SEQUENCE</scope>
    <source>
        <strain evidence="19">A1_m1001262Bd0_191120</strain>
    </source>
</reference>
<evidence type="ECO:0000259" key="16">
    <source>
        <dbReference type="Pfam" id="PF07715"/>
    </source>
</evidence>
<evidence type="ECO:0000256" key="12">
    <source>
        <dbReference type="PROSITE-ProRule" id="PRU01360"/>
    </source>
</evidence>
<dbReference type="EMBL" id="JAQNQY010000012">
    <property type="protein sequence ID" value="MDC1753293.1"/>
    <property type="molecule type" value="Genomic_DNA"/>
</dbReference>
<organism evidence="17 20">
    <name type="scientific">Bacteroides uniformis</name>
    <dbReference type="NCBI Taxonomy" id="820"/>
    <lineage>
        <taxon>Bacteria</taxon>
        <taxon>Pseudomonadati</taxon>
        <taxon>Bacteroidota</taxon>
        <taxon>Bacteroidia</taxon>
        <taxon>Bacteroidales</taxon>
        <taxon>Bacteroidaceae</taxon>
        <taxon>Bacteroides</taxon>
    </lineage>
</organism>
<evidence type="ECO:0000313" key="18">
    <source>
        <dbReference type="EMBL" id="KAB4231128.1"/>
    </source>
</evidence>
<evidence type="ECO:0000313" key="17">
    <source>
        <dbReference type="EMBL" id="KAB4091551.1"/>
    </source>
</evidence>
<dbReference type="EMBL" id="WCTL01000022">
    <property type="protein sequence ID" value="KAB4231128.1"/>
    <property type="molecule type" value="Genomic_DNA"/>
</dbReference>
<keyword evidence="4" id="KW-0410">Iron transport</keyword>
<evidence type="ECO:0000259" key="15">
    <source>
        <dbReference type="Pfam" id="PF00593"/>
    </source>
</evidence>
<evidence type="ECO:0000256" key="2">
    <source>
        <dbReference type="ARBA" id="ARBA00022448"/>
    </source>
</evidence>
<dbReference type="Pfam" id="PF07715">
    <property type="entry name" value="Plug"/>
    <property type="match status" value="1"/>
</dbReference>
<evidence type="ECO:0000256" key="1">
    <source>
        <dbReference type="ARBA" id="ARBA00004571"/>
    </source>
</evidence>
<keyword evidence="9 13" id="KW-0798">TonB box</keyword>
<evidence type="ECO:0000313" key="20">
    <source>
        <dbReference type="Proteomes" id="UP000432488"/>
    </source>
</evidence>
<gene>
    <name evidence="18" type="ORF">GAP47_18145</name>
    <name evidence="17" type="ORF">GAQ56_10100</name>
    <name evidence="19" type="ORF">POY80_12650</name>
</gene>
<evidence type="ECO:0000256" key="9">
    <source>
        <dbReference type="ARBA" id="ARBA00023077"/>
    </source>
</evidence>
<evidence type="ECO:0000313" key="21">
    <source>
        <dbReference type="Proteomes" id="UP000462376"/>
    </source>
</evidence>
<keyword evidence="7" id="KW-0408">Iron</keyword>
<dbReference type="Gene3D" id="2.40.170.20">
    <property type="entry name" value="TonB-dependent receptor, beta-barrel domain"/>
    <property type="match status" value="1"/>
</dbReference>
<dbReference type="PROSITE" id="PS01156">
    <property type="entry name" value="TONB_DEPENDENT_REC_2"/>
    <property type="match status" value="1"/>
</dbReference>
<dbReference type="InterPro" id="IPR000531">
    <property type="entry name" value="Beta-barrel_TonB"/>
</dbReference>
<keyword evidence="2 12" id="KW-0813">Transport</keyword>
<dbReference type="InterPro" id="IPR036942">
    <property type="entry name" value="Beta-barrel_TonB_sf"/>
</dbReference>
<dbReference type="CDD" id="cd01347">
    <property type="entry name" value="ligand_gated_channel"/>
    <property type="match status" value="1"/>
</dbReference>
<dbReference type="Proteomes" id="UP000462376">
    <property type="component" value="Unassembled WGS sequence"/>
</dbReference>
<name>A0A139JWV6_BACUN</name>
<evidence type="ECO:0000256" key="3">
    <source>
        <dbReference type="ARBA" id="ARBA00022452"/>
    </source>
</evidence>
<evidence type="ECO:0000256" key="10">
    <source>
        <dbReference type="ARBA" id="ARBA00023136"/>
    </source>
</evidence>
<dbReference type="PANTHER" id="PTHR32552">
    <property type="entry name" value="FERRICHROME IRON RECEPTOR-RELATED"/>
    <property type="match status" value="1"/>
</dbReference>
<dbReference type="GO" id="GO:0009279">
    <property type="term" value="C:cell outer membrane"/>
    <property type="evidence" value="ECO:0007669"/>
    <property type="project" value="UniProtKB-SubCell"/>
</dbReference>
<dbReference type="EMBL" id="WCUV01000007">
    <property type="protein sequence ID" value="KAB4091551.1"/>
    <property type="molecule type" value="Genomic_DNA"/>
</dbReference>
<dbReference type="InterPro" id="IPR010917">
    <property type="entry name" value="TonB_rcpt_CS"/>
</dbReference>
<protein>
    <submittedName>
        <fullName evidence="17">TonB-dependent receptor</fullName>
    </submittedName>
</protein>
<evidence type="ECO:0000256" key="8">
    <source>
        <dbReference type="ARBA" id="ARBA00023065"/>
    </source>
</evidence>
<keyword evidence="8" id="KW-0406">Ion transport</keyword>
<evidence type="ECO:0000256" key="13">
    <source>
        <dbReference type="RuleBase" id="RU003357"/>
    </source>
</evidence>
<dbReference type="PROSITE" id="PS52016">
    <property type="entry name" value="TONB_DEPENDENT_REC_3"/>
    <property type="match status" value="1"/>
</dbReference>
<dbReference type="Proteomes" id="UP001218502">
    <property type="component" value="Unassembled WGS sequence"/>
</dbReference>
<comment type="subcellular location">
    <subcellularLocation>
        <location evidence="1 12">Cell outer membrane</location>
        <topology evidence="1 12">Multi-pass membrane protein</topology>
    </subcellularLocation>
</comment>
<keyword evidence="17" id="KW-0675">Receptor</keyword>
<feature type="signal peptide" evidence="14">
    <location>
        <begin position="1"/>
        <end position="19"/>
    </location>
</feature>
<reference evidence="20 21" key="1">
    <citation type="journal article" date="2019" name="Nat. Med.">
        <title>A library of human gut bacterial isolates paired with longitudinal multiomics data enables mechanistic microbiome research.</title>
        <authorList>
            <person name="Poyet M."/>
            <person name="Groussin M."/>
            <person name="Gibbons S.M."/>
            <person name="Avila-Pacheco J."/>
            <person name="Jiang X."/>
            <person name="Kearney S.M."/>
            <person name="Perrotta A.R."/>
            <person name="Berdy B."/>
            <person name="Zhao S."/>
            <person name="Lieberman T.D."/>
            <person name="Swanson P.K."/>
            <person name="Smith M."/>
            <person name="Roesemann S."/>
            <person name="Alexander J.E."/>
            <person name="Rich S.A."/>
            <person name="Livny J."/>
            <person name="Vlamakis H."/>
            <person name="Clish C."/>
            <person name="Bullock K."/>
            <person name="Deik A."/>
            <person name="Scott J."/>
            <person name="Pierce K.A."/>
            <person name="Xavier R.J."/>
            <person name="Alm E.J."/>
        </authorList>
    </citation>
    <scope>NUCLEOTIDE SEQUENCE [LARGE SCALE GENOMIC DNA]</scope>
    <source>
        <strain evidence="17 20">BIOML-A42</strain>
        <strain evidence="18 21">BIOML-A5</strain>
    </source>
</reference>
<dbReference type="InterPro" id="IPR039426">
    <property type="entry name" value="TonB-dep_rcpt-like"/>
</dbReference>
<feature type="chain" id="PRO_5044056495" evidence="14">
    <location>
        <begin position="20"/>
        <end position="785"/>
    </location>
</feature>
<dbReference type="InterPro" id="IPR012910">
    <property type="entry name" value="Plug_dom"/>
</dbReference>
<evidence type="ECO:0000256" key="6">
    <source>
        <dbReference type="ARBA" id="ARBA00022729"/>
    </source>
</evidence>
<dbReference type="PANTHER" id="PTHR32552:SF68">
    <property type="entry name" value="FERRICHROME OUTER MEMBRANE TRANSPORTER_PHAGE RECEPTOR"/>
    <property type="match status" value="1"/>
</dbReference>
<dbReference type="AlphaFoldDB" id="A0A139JWV6"/>
<dbReference type="InterPro" id="IPR037066">
    <property type="entry name" value="Plug_dom_sf"/>
</dbReference>
<feature type="domain" description="TonB-dependent receptor-like beta-barrel" evidence="15">
    <location>
        <begin position="262"/>
        <end position="759"/>
    </location>
</feature>
<dbReference type="SUPFAM" id="SSF56935">
    <property type="entry name" value="Porins"/>
    <property type="match status" value="1"/>
</dbReference>
<dbReference type="Proteomes" id="UP000432488">
    <property type="component" value="Unassembled WGS sequence"/>
</dbReference>
<keyword evidence="10 12" id="KW-0472">Membrane</keyword>
<evidence type="ECO:0000256" key="4">
    <source>
        <dbReference type="ARBA" id="ARBA00022496"/>
    </source>
</evidence>
<keyword evidence="5 12" id="KW-0812">Transmembrane</keyword>
<dbReference type="Gene3D" id="2.170.130.10">
    <property type="entry name" value="TonB-dependent receptor, plug domain"/>
    <property type="match status" value="1"/>
</dbReference>
<comment type="similarity">
    <text evidence="12 13">Belongs to the TonB-dependent receptor family.</text>
</comment>
<dbReference type="GO" id="GO:0015344">
    <property type="term" value="F:siderophore uptake transmembrane transporter activity"/>
    <property type="evidence" value="ECO:0007669"/>
    <property type="project" value="TreeGrafter"/>
</dbReference>
<dbReference type="RefSeq" id="WP_022401011.1">
    <property type="nucleotide sequence ID" value="NZ_CACRTC010000024.1"/>
</dbReference>
<accession>A0A139JWV6</accession>
<keyword evidence="11 12" id="KW-0998">Cell outer membrane</keyword>
<proteinExistence type="inferred from homology"/>
<sequence>MNKKVFLVLAAACPLWVFGQSKSLTDSIFKINEVEITAKQKRPLQDQPVDMLNMAVPLKYLPMTVTKIDRVTLQRKHITNMEDAVRFLPGVVLSSNQLGAFQRYSIRGTSDAVIAYDGIRDERSLTNTIPFGDLSSVESIEVIKGPASILAGHSVMGGIINIIRKKPSERFTGNASISYGSWEQKEANVGFGGKLAGSVNYRANIYYANGDGYRMVNADRFSGMFAIGSQVGKKGYLDASVNFNDDHYTTDIGGAPTMPGDVYSVDGDRLFAKNGERNPLCDYEDVFNDIANNSMRRRNVDVLATYTHELAGWLTLRDRFSYNHSNLDYSCVEKVSYRTSDEPIYDWYYKDSRTGNIKYIEVDSVRSGSPLCFNPDHRITSNMLDFTGKFETGNVKHNYTLGWTYSYFNFTQYNGYGDGDVWGPGLNEMVSVANPHYVRDWWDSKVSAASISHYTTNAIYLTDVFDINEHWKGMLSGRFDTYRYKKATATISDGRQHYDDANRTDWQKVSTSAFTYRAGLVYLPIPEVSLYASAASFFKPYNTMYNKDVIYYDRNGHEFIPDDAGGEVFKPQRGNQFEFGARYESKWIDVNASVYYIRKFNVVTKIGEQTVQEGDEVIKKTVQAQVGRATSKGFDFDITLHPVTNLQIVGGLGWSDYRQIASNMDWIPQDADWVTLDEDGKINIRATGVPRTTFYTYADYTIPRGILKDFSFHLSGTFTDRIYSSIENNVYDPSRYIVDAGIYYTIKNSITLSCNINNIFNNHYFSSATKLAKPRNFIATIAYNF</sequence>
<comment type="caution">
    <text evidence="17">The sequence shown here is derived from an EMBL/GenBank/DDBJ whole genome shotgun (WGS) entry which is preliminary data.</text>
</comment>
<dbReference type="Pfam" id="PF00593">
    <property type="entry name" value="TonB_dep_Rec_b-barrel"/>
    <property type="match status" value="1"/>
</dbReference>
<feature type="domain" description="TonB-dependent receptor plug" evidence="16">
    <location>
        <begin position="59"/>
        <end position="159"/>
    </location>
</feature>
<evidence type="ECO:0000256" key="5">
    <source>
        <dbReference type="ARBA" id="ARBA00022692"/>
    </source>
</evidence>
<keyword evidence="6 14" id="KW-0732">Signal</keyword>